<gene>
    <name evidence="1" type="ORF">ES332_D07G099000v1</name>
</gene>
<name>A0A5D2K841_GOSTO</name>
<keyword evidence="2" id="KW-1185">Reference proteome</keyword>
<dbReference type="Proteomes" id="UP000322667">
    <property type="component" value="Chromosome D07"/>
</dbReference>
<dbReference type="AlphaFoldDB" id="A0A5D2K841"/>
<protein>
    <submittedName>
        <fullName evidence="1">Uncharacterized protein</fullName>
    </submittedName>
</protein>
<organism evidence="1 2">
    <name type="scientific">Gossypium tomentosum</name>
    <name type="common">Hawaiian cotton</name>
    <name type="synonym">Gossypium sandvicense</name>
    <dbReference type="NCBI Taxonomy" id="34277"/>
    <lineage>
        <taxon>Eukaryota</taxon>
        <taxon>Viridiplantae</taxon>
        <taxon>Streptophyta</taxon>
        <taxon>Embryophyta</taxon>
        <taxon>Tracheophyta</taxon>
        <taxon>Spermatophyta</taxon>
        <taxon>Magnoliopsida</taxon>
        <taxon>eudicotyledons</taxon>
        <taxon>Gunneridae</taxon>
        <taxon>Pentapetalae</taxon>
        <taxon>rosids</taxon>
        <taxon>malvids</taxon>
        <taxon>Malvales</taxon>
        <taxon>Malvaceae</taxon>
        <taxon>Malvoideae</taxon>
        <taxon>Gossypium</taxon>
    </lineage>
</organism>
<evidence type="ECO:0000313" key="2">
    <source>
        <dbReference type="Proteomes" id="UP000322667"/>
    </source>
</evidence>
<sequence>MLTNGRFDFAKSSFQRITIITEYKNNPLYLCRASPTHDEEAAAKAAAINFDSSTLRELNDQSTSLLHSYHDSGAMPRDVFNTLPPFSCGL</sequence>
<accession>A0A5D2K841</accession>
<evidence type="ECO:0000313" key="1">
    <source>
        <dbReference type="EMBL" id="TYH62143.1"/>
    </source>
</evidence>
<dbReference type="EMBL" id="CM017629">
    <property type="protein sequence ID" value="TYH62143.1"/>
    <property type="molecule type" value="Genomic_DNA"/>
</dbReference>
<proteinExistence type="predicted"/>
<reference evidence="1 2" key="1">
    <citation type="submission" date="2019-07" db="EMBL/GenBank/DDBJ databases">
        <title>WGS assembly of Gossypium tomentosum.</title>
        <authorList>
            <person name="Chen Z.J."/>
            <person name="Sreedasyam A."/>
            <person name="Ando A."/>
            <person name="Song Q."/>
            <person name="De L."/>
            <person name="Hulse-Kemp A."/>
            <person name="Ding M."/>
            <person name="Ye W."/>
            <person name="Kirkbride R."/>
            <person name="Jenkins J."/>
            <person name="Plott C."/>
            <person name="Lovell J."/>
            <person name="Lin Y.-M."/>
            <person name="Vaughn R."/>
            <person name="Liu B."/>
            <person name="Li W."/>
            <person name="Simpson S."/>
            <person name="Scheffler B."/>
            <person name="Saski C."/>
            <person name="Grover C."/>
            <person name="Hu G."/>
            <person name="Conover J."/>
            <person name="Carlson J."/>
            <person name="Shu S."/>
            <person name="Boston L."/>
            <person name="Williams M."/>
            <person name="Peterson D."/>
            <person name="Mcgee K."/>
            <person name="Jones D."/>
            <person name="Wendel J."/>
            <person name="Stelly D."/>
            <person name="Grimwood J."/>
            <person name="Schmutz J."/>
        </authorList>
    </citation>
    <scope>NUCLEOTIDE SEQUENCE [LARGE SCALE GENOMIC DNA]</scope>
    <source>
        <strain evidence="1">7179.01</strain>
    </source>
</reference>